<dbReference type="GO" id="GO:0006508">
    <property type="term" value="P:proteolysis"/>
    <property type="evidence" value="ECO:0007669"/>
    <property type="project" value="UniProtKB-KW"/>
</dbReference>
<keyword evidence="5 18" id="KW-0645">Protease</keyword>
<evidence type="ECO:0000256" key="1">
    <source>
        <dbReference type="ARBA" id="ARBA00001249"/>
    </source>
</evidence>
<evidence type="ECO:0000256" key="14">
    <source>
        <dbReference type="ARBA" id="ARBA00023157"/>
    </source>
</evidence>
<dbReference type="AlphaFoldDB" id="A0AAW0EZ16"/>
<feature type="binding site" evidence="17">
    <location>
        <position position="298"/>
    </location>
    <ligand>
        <name>Zn(2+)</name>
        <dbReference type="ChEBI" id="CHEBI:29105"/>
        <note>catalytic</note>
    </ligand>
</feature>
<evidence type="ECO:0000256" key="18">
    <source>
        <dbReference type="RuleBase" id="RU366077"/>
    </source>
</evidence>
<evidence type="ECO:0000256" key="5">
    <source>
        <dbReference type="ARBA" id="ARBA00022670"/>
    </source>
</evidence>
<organism evidence="19 20">
    <name type="scientific">Novymonas esmeraldas</name>
    <dbReference type="NCBI Taxonomy" id="1808958"/>
    <lineage>
        <taxon>Eukaryota</taxon>
        <taxon>Discoba</taxon>
        <taxon>Euglenozoa</taxon>
        <taxon>Kinetoplastea</taxon>
        <taxon>Metakinetoplastina</taxon>
        <taxon>Trypanosomatida</taxon>
        <taxon>Trypanosomatidae</taxon>
        <taxon>Novymonas</taxon>
    </lineage>
</organism>
<dbReference type="Gene3D" id="2.30.34.10">
    <property type="entry name" value="Leishmanolysin domain 4"/>
    <property type="match status" value="1"/>
</dbReference>
<feature type="binding site" evidence="17">
    <location>
        <position position="370"/>
    </location>
    <ligand>
        <name>Zn(2+)</name>
        <dbReference type="ChEBI" id="CHEBI:29105"/>
        <note>catalytic</note>
    </ligand>
</feature>
<evidence type="ECO:0000256" key="9">
    <source>
        <dbReference type="ARBA" id="ARBA00022833"/>
    </source>
</evidence>
<dbReference type="GO" id="GO:0004222">
    <property type="term" value="F:metalloendopeptidase activity"/>
    <property type="evidence" value="ECO:0007669"/>
    <property type="project" value="UniProtKB-UniRule"/>
</dbReference>
<keyword evidence="11 17" id="KW-0482">Metalloprotease</keyword>
<dbReference type="Gene3D" id="2.10.55.10">
    <property type="entry name" value="Leishmanolysin domain 3"/>
    <property type="match status" value="1"/>
</dbReference>
<evidence type="ECO:0000256" key="7">
    <source>
        <dbReference type="ARBA" id="ARBA00022729"/>
    </source>
</evidence>
<keyword evidence="6 17" id="KW-0479">Metal-binding</keyword>
<keyword evidence="12" id="KW-0472">Membrane</keyword>
<dbReference type="PANTHER" id="PTHR10942:SF0">
    <property type="entry name" value="LEISHMANOLYSIN-LIKE PEPTIDASE"/>
    <property type="match status" value="1"/>
</dbReference>
<keyword evidence="13" id="KW-0865">Zymogen</keyword>
<accession>A0AAW0EZ16</accession>
<dbReference type="GO" id="GO:0046872">
    <property type="term" value="F:metal ion binding"/>
    <property type="evidence" value="ECO:0007669"/>
    <property type="project" value="UniProtKB-KW"/>
</dbReference>
<evidence type="ECO:0000256" key="12">
    <source>
        <dbReference type="ARBA" id="ARBA00023136"/>
    </source>
</evidence>
<feature type="signal peptide" evidence="18">
    <location>
        <begin position="1"/>
        <end position="27"/>
    </location>
</feature>
<evidence type="ECO:0000256" key="2">
    <source>
        <dbReference type="ARBA" id="ARBA00003364"/>
    </source>
</evidence>
<evidence type="ECO:0000256" key="11">
    <source>
        <dbReference type="ARBA" id="ARBA00023049"/>
    </source>
</evidence>
<evidence type="ECO:0000256" key="13">
    <source>
        <dbReference type="ARBA" id="ARBA00023145"/>
    </source>
</evidence>
<dbReference type="Gene3D" id="3.10.170.20">
    <property type="match status" value="1"/>
</dbReference>
<dbReference type="GO" id="GO:0007155">
    <property type="term" value="P:cell adhesion"/>
    <property type="evidence" value="ECO:0007669"/>
    <property type="project" value="UniProtKB-KW"/>
</dbReference>
<keyword evidence="10" id="KW-0130">Cell adhesion</keyword>
<comment type="cofactor">
    <cofactor evidence="17 18">
        <name>Zn(2+)</name>
        <dbReference type="ChEBI" id="CHEBI:29105"/>
    </cofactor>
    <text evidence="17 18">Binds 1 zinc ion per subunit.</text>
</comment>
<comment type="catalytic activity">
    <reaction evidence="1">
        <text>Preference for hydrophobic residues at P1 and P1' and basic residues at P2' and P3'. A model nonapeptide is cleaved at -Ala-Tyr-|-Leu-Lys-Lys-.</text>
        <dbReference type="EC" id="3.4.24.36"/>
    </reaction>
</comment>
<keyword evidence="14" id="KW-1015">Disulfide bond</keyword>
<feature type="chain" id="PRO_5043111215" description="Leishmanolysin-like peptidase" evidence="18">
    <location>
        <begin position="28"/>
        <end position="655"/>
    </location>
</feature>
<keyword evidence="7 18" id="KW-0732">Signal</keyword>
<dbReference type="InterPro" id="IPR001577">
    <property type="entry name" value="Peptidase_M8"/>
</dbReference>
<reference evidence="19 20" key="1">
    <citation type="journal article" date="2021" name="MBio">
        <title>A New Model Trypanosomatid, Novymonas esmeraldas: Genomic Perception of Its 'Candidatus Pandoraea novymonadis' Endosymbiont.</title>
        <authorList>
            <person name="Zakharova A."/>
            <person name="Saura A."/>
            <person name="Butenko A."/>
            <person name="Podesvova L."/>
            <person name="Warmusova S."/>
            <person name="Kostygov A.Y."/>
            <person name="Nenarokova A."/>
            <person name="Lukes J."/>
            <person name="Opperdoes F.R."/>
            <person name="Yurchenko V."/>
        </authorList>
    </citation>
    <scope>NUCLEOTIDE SEQUENCE [LARGE SCALE GENOMIC DNA]</scope>
    <source>
        <strain evidence="19 20">E262AT.01</strain>
    </source>
</reference>
<evidence type="ECO:0000313" key="20">
    <source>
        <dbReference type="Proteomes" id="UP001430356"/>
    </source>
</evidence>
<evidence type="ECO:0000256" key="10">
    <source>
        <dbReference type="ARBA" id="ARBA00022889"/>
    </source>
</evidence>
<keyword evidence="8 18" id="KW-0378">Hydrolase</keyword>
<dbReference type="SUPFAM" id="SSF55486">
    <property type="entry name" value="Metalloproteases ('zincins'), catalytic domain"/>
    <property type="match status" value="1"/>
</dbReference>
<comment type="caution">
    <text evidence="19">The sequence shown here is derived from an EMBL/GenBank/DDBJ whole genome shotgun (WGS) entry which is preliminary data.</text>
</comment>
<dbReference type="GO" id="GO:0016020">
    <property type="term" value="C:membrane"/>
    <property type="evidence" value="ECO:0007669"/>
    <property type="project" value="UniProtKB-SubCell"/>
</dbReference>
<dbReference type="GO" id="GO:0005737">
    <property type="term" value="C:cytoplasm"/>
    <property type="evidence" value="ECO:0007669"/>
    <property type="project" value="TreeGrafter"/>
</dbReference>
<evidence type="ECO:0000256" key="8">
    <source>
        <dbReference type="ARBA" id="ARBA00022801"/>
    </source>
</evidence>
<evidence type="ECO:0000256" key="6">
    <source>
        <dbReference type="ARBA" id="ARBA00022723"/>
    </source>
</evidence>
<comment type="similarity">
    <text evidence="4 18">Belongs to the peptidase M8 family.</text>
</comment>
<feature type="active site" evidence="16">
    <location>
        <position position="299"/>
    </location>
</feature>
<keyword evidence="20" id="KW-1185">Reference proteome</keyword>
<evidence type="ECO:0000313" key="19">
    <source>
        <dbReference type="EMBL" id="KAK7198267.1"/>
    </source>
</evidence>
<dbReference type="Gene3D" id="3.90.132.10">
    <property type="entry name" value="Leishmanolysin , domain 2"/>
    <property type="match status" value="1"/>
</dbReference>
<name>A0AAW0EZ16_9TRYP</name>
<protein>
    <recommendedName>
        <fullName evidence="18">Leishmanolysin-like peptidase</fullName>
        <ecNumber evidence="18">3.4.24.-</ecNumber>
    </recommendedName>
</protein>
<dbReference type="Proteomes" id="UP001430356">
    <property type="component" value="Unassembled WGS sequence"/>
</dbReference>
<dbReference type="Pfam" id="PF01457">
    <property type="entry name" value="Peptidase_M8"/>
    <property type="match status" value="1"/>
</dbReference>
<gene>
    <name evidence="19" type="ORF">NESM_000784200</name>
</gene>
<comment type="subcellular location">
    <subcellularLocation>
        <location evidence="3">Membrane</location>
    </subcellularLocation>
</comment>
<comment type="function">
    <text evidence="2">Has an integral role during the infection of macrophages in the mammalian host.</text>
</comment>
<dbReference type="EMBL" id="JAECZO010000140">
    <property type="protein sequence ID" value="KAK7198267.1"/>
    <property type="molecule type" value="Genomic_DNA"/>
</dbReference>
<keyword evidence="15" id="KW-0325">Glycoprotein</keyword>
<evidence type="ECO:0000256" key="4">
    <source>
        <dbReference type="ARBA" id="ARBA00005860"/>
    </source>
</evidence>
<proteinExistence type="inferred from homology"/>
<evidence type="ECO:0000256" key="3">
    <source>
        <dbReference type="ARBA" id="ARBA00004370"/>
    </source>
</evidence>
<keyword evidence="9 17" id="KW-0862">Zinc</keyword>
<evidence type="ECO:0000256" key="17">
    <source>
        <dbReference type="PIRSR" id="PIRSR601577-2"/>
    </source>
</evidence>
<dbReference type="PANTHER" id="PTHR10942">
    <property type="entry name" value="LEISHMANOLYSIN-LIKE PEPTIDASE"/>
    <property type="match status" value="1"/>
</dbReference>
<dbReference type="FunFam" id="3.10.170.20:FF:000005">
    <property type="entry name" value="MSP-A1 surface protease homolog"/>
    <property type="match status" value="1"/>
</dbReference>
<evidence type="ECO:0000256" key="16">
    <source>
        <dbReference type="PIRSR" id="PIRSR601577-1"/>
    </source>
</evidence>
<sequence>MLRVFVTAPPPRLWWCALLLCAAIAIASTPTAALRAHDDSADTLPHACGHEQIMAAQGDLPNTFVTLRRRTDGVPYRATVQLKTPNATATAAQRAVEPQATVTVTPLSTDAEWAPIRIAVFMPDLEDPSRYCTALGQMRPDSGGSLVECTSTDDILTEAKRTTLMNFVVPEAVNMHAQRLLVRPLDPDTSIVVNSMPGSYCGSFTVPAAHRTTGVPNADFVVYVAAGPTSTPRSFIAWAVTCQLYPNTPTITSRPAVGAIYFNPRYLPSQIGETPDEILNFGGNPSGSSNGLRRAAAHELLHALGFTSGVFRARGMFATVPSLRGKTNVPVLNSSAVRAAAKAKYGIADGDAFFGAELEDVGGGGTALSHWKRRTMRDELMAPVLSLARYSSLSLAAMEDMGFYKANFDKAEPVDLGATAGAKLFTDPCLADGASNFPAVFCDSLSSAARMCTTDRLNMGRCGVTFYSSDLPTFAQYYPQRPTLGGSISYSDYCPAVQPFSNTGCNAGSVASMPGSVVGDDARCFTSLNLVVKRTFTDPGAICAKVHCENATRTYKVLVSGGTSWLSCGAGGPGVVVQPATSSPDVFAAGGSIGCPPYDDVCYANPLAFEAIDESALTTTTTTTATPSAAHQHHRGRAASGVVVAIAVVLSLCVF</sequence>
<evidence type="ECO:0000256" key="15">
    <source>
        <dbReference type="ARBA" id="ARBA00023180"/>
    </source>
</evidence>
<feature type="binding site" evidence="17">
    <location>
        <position position="302"/>
    </location>
    <ligand>
        <name>Zn(2+)</name>
        <dbReference type="ChEBI" id="CHEBI:29105"/>
        <note>catalytic</note>
    </ligand>
</feature>
<dbReference type="EC" id="3.4.24.-" evidence="18"/>